<evidence type="ECO:0000256" key="17">
    <source>
        <dbReference type="ARBA" id="ARBA00023180"/>
    </source>
</evidence>
<dbReference type="Pfam" id="PF04389">
    <property type="entry name" value="Peptidase_M28"/>
    <property type="match status" value="1"/>
</dbReference>
<evidence type="ECO:0000256" key="10">
    <source>
        <dbReference type="ARBA" id="ARBA00022729"/>
    </source>
</evidence>
<evidence type="ECO:0000256" key="22">
    <source>
        <dbReference type="SAM" id="SignalP"/>
    </source>
</evidence>
<dbReference type="PANTHER" id="PTHR12053:SF3">
    <property type="entry name" value="CARBOXYPEPTIDASE Q"/>
    <property type="match status" value="1"/>
</dbReference>
<evidence type="ECO:0000256" key="18">
    <source>
        <dbReference type="ARBA" id="ARBA00023228"/>
    </source>
</evidence>
<evidence type="ECO:0000256" key="2">
    <source>
        <dbReference type="ARBA" id="ARBA00004371"/>
    </source>
</evidence>
<feature type="chain" id="PRO_5046313597" description="Carboxypeptidase Q" evidence="22">
    <location>
        <begin position="19"/>
        <end position="478"/>
    </location>
</feature>
<evidence type="ECO:0000256" key="16">
    <source>
        <dbReference type="ARBA" id="ARBA00023145"/>
    </source>
</evidence>
<evidence type="ECO:0000256" key="8">
    <source>
        <dbReference type="ARBA" id="ARBA00022670"/>
    </source>
</evidence>
<comment type="subcellular location">
    <subcellularLocation>
        <location evidence="1">Endoplasmic reticulum</location>
    </subcellularLocation>
    <subcellularLocation>
        <location evidence="3">Golgi apparatus</location>
    </subcellularLocation>
    <subcellularLocation>
        <location evidence="2">Lysosome</location>
    </subcellularLocation>
    <subcellularLocation>
        <location evidence="4">Secreted</location>
    </subcellularLocation>
</comment>
<sequence>MFRSALLLLAATAAPALAQAPTGPTTPPITRPRATPLPVQVDPKLATLRDKALGDDVAWTITRDLTTEIGPRMTGGSARQAAARDWAVTRLKALGFRNVRIEPYTLPQVWERGSETAEVLGEHAQPLRLTALGNSGATPTAGLVAPVVWFASMNDLLLAPESSLRGKIAFVSNAMEPTQDGSSYGSSGVARFTGPNVAARKGAAAIVIRSIGTDHGRGPHAGNTNFDDGVTPIPAAALSVADAENLERLMQLGKPITLKLIVTPRFTGPRQSGNVVAEVPGTDRDAGIVLIGGHLDSWDLGTGAIDDASGLGITTAAAKLVMDAGRPRRTIRVVWFGDEEIGGFGGRAYAAAHAGERHAIATESDFGADRIWRFETNFTGAATAIGDRLAVGLAPLGIVRGTATAGGGTDVEPVLATGVAGLELNQSGLRYFDVHHTPEDTLDRIDPVQLRQNVAAWTTMLHVVANAPEEIPAVAPRP</sequence>
<organism evidence="24 25">
    <name type="scientific">Sphingomonas aurea</name>
    <dbReference type="NCBI Taxonomy" id="3063994"/>
    <lineage>
        <taxon>Bacteria</taxon>
        <taxon>Pseudomonadati</taxon>
        <taxon>Pseudomonadota</taxon>
        <taxon>Alphaproteobacteria</taxon>
        <taxon>Sphingomonadales</taxon>
        <taxon>Sphingomonadaceae</taxon>
        <taxon>Sphingomonas</taxon>
    </lineage>
</organism>
<evidence type="ECO:0000256" key="11">
    <source>
        <dbReference type="ARBA" id="ARBA00022801"/>
    </source>
</evidence>
<keyword evidence="8" id="KW-0645">Protease</keyword>
<evidence type="ECO:0000256" key="7">
    <source>
        <dbReference type="ARBA" id="ARBA00022645"/>
    </source>
</evidence>
<keyword evidence="11" id="KW-0378">Hydrolase</keyword>
<evidence type="ECO:0000259" key="23">
    <source>
        <dbReference type="Pfam" id="PF04389"/>
    </source>
</evidence>
<evidence type="ECO:0000256" key="20">
    <source>
        <dbReference type="ARBA" id="ARBA00033328"/>
    </source>
</evidence>
<feature type="domain" description="Peptidase M28" evidence="23">
    <location>
        <begin position="274"/>
        <end position="456"/>
    </location>
</feature>
<dbReference type="InterPro" id="IPR039866">
    <property type="entry name" value="CPQ"/>
</dbReference>
<feature type="region of interest" description="Disordered" evidence="21">
    <location>
        <begin position="18"/>
        <end position="37"/>
    </location>
</feature>
<evidence type="ECO:0000256" key="6">
    <source>
        <dbReference type="ARBA" id="ARBA00022525"/>
    </source>
</evidence>
<evidence type="ECO:0000256" key="1">
    <source>
        <dbReference type="ARBA" id="ARBA00004240"/>
    </source>
</evidence>
<keyword evidence="7" id="KW-0121">Carboxypeptidase</keyword>
<keyword evidence="9" id="KW-0479">Metal-binding</keyword>
<evidence type="ECO:0000313" key="24">
    <source>
        <dbReference type="EMBL" id="MDP1026360.1"/>
    </source>
</evidence>
<keyword evidence="14" id="KW-0333">Golgi apparatus</keyword>
<dbReference type="PANTHER" id="PTHR12053">
    <property type="entry name" value="PROTEASE FAMILY M28 PLASMA GLUTAMATE CARBOXYPEPTIDASE-RELATED"/>
    <property type="match status" value="1"/>
</dbReference>
<feature type="signal peptide" evidence="22">
    <location>
        <begin position="1"/>
        <end position="18"/>
    </location>
</feature>
<evidence type="ECO:0000313" key="25">
    <source>
        <dbReference type="Proteomes" id="UP001230685"/>
    </source>
</evidence>
<keyword evidence="16" id="KW-0865">Zymogen</keyword>
<evidence type="ECO:0000256" key="3">
    <source>
        <dbReference type="ARBA" id="ARBA00004555"/>
    </source>
</evidence>
<reference evidence="24 25" key="1">
    <citation type="submission" date="2023-07" db="EMBL/GenBank/DDBJ databases">
        <authorList>
            <person name="Kim M.K."/>
        </authorList>
    </citation>
    <scope>NUCLEOTIDE SEQUENCE [LARGE SCALE GENOMIC DNA]</scope>
    <source>
        <strain evidence="24 25">KR1UV-12</strain>
    </source>
</reference>
<keyword evidence="17" id="KW-0325">Glycoprotein</keyword>
<evidence type="ECO:0000256" key="5">
    <source>
        <dbReference type="ARBA" id="ARBA00014116"/>
    </source>
</evidence>
<evidence type="ECO:0000256" key="13">
    <source>
        <dbReference type="ARBA" id="ARBA00022833"/>
    </source>
</evidence>
<evidence type="ECO:0000256" key="15">
    <source>
        <dbReference type="ARBA" id="ARBA00023049"/>
    </source>
</evidence>
<gene>
    <name evidence="24" type="ORF">Q5H91_03975</name>
</gene>
<comment type="caution">
    <text evidence="24">The sequence shown here is derived from an EMBL/GenBank/DDBJ whole genome shotgun (WGS) entry which is preliminary data.</text>
</comment>
<dbReference type="RefSeq" id="WP_305171915.1">
    <property type="nucleotide sequence ID" value="NZ_JAUUDS010000001.1"/>
</dbReference>
<accession>A0ABT9EHP6</accession>
<evidence type="ECO:0000256" key="12">
    <source>
        <dbReference type="ARBA" id="ARBA00022824"/>
    </source>
</evidence>
<keyword evidence="18" id="KW-0458">Lysosome</keyword>
<keyword evidence="6" id="KW-0964">Secreted</keyword>
<evidence type="ECO:0000256" key="4">
    <source>
        <dbReference type="ARBA" id="ARBA00004613"/>
    </source>
</evidence>
<dbReference type="Gene3D" id="3.40.630.10">
    <property type="entry name" value="Zn peptidases"/>
    <property type="match status" value="1"/>
</dbReference>
<keyword evidence="12" id="KW-0256">Endoplasmic reticulum</keyword>
<keyword evidence="15" id="KW-0482">Metalloprotease</keyword>
<name>A0ABT9EHP6_9SPHN</name>
<evidence type="ECO:0000256" key="21">
    <source>
        <dbReference type="SAM" id="MobiDB-lite"/>
    </source>
</evidence>
<evidence type="ECO:0000256" key="14">
    <source>
        <dbReference type="ARBA" id="ARBA00023034"/>
    </source>
</evidence>
<evidence type="ECO:0000256" key="9">
    <source>
        <dbReference type="ARBA" id="ARBA00022723"/>
    </source>
</evidence>
<dbReference type="Proteomes" id="UP001230685">
    <property type="component" value="Unassembled WGS sequence"/>
</dbReference>
<keyword evidence="25" id="KW-1185">Reference proteome</keyword>
<proteinExistence type="predicted"/>
<dbReference type="SUPFAM" id="SSF53187">
    <property type="entry name" value="Zn-dependent exopeptidases"/>
    <property type="match status" value="1"/>
</dbReference>
<dbReference type="InterPro" id="IPR007484">
    <property type="entry name" value="Peptidase_M28"/>
</dbReference>
<evidence type="ECO:0000256" key="19">
    <source>
        <dbReference type="ARBA" id="ARBA00025833"/>
    </source>
</evidence>
<dbReference type="EMBL" id="JAUUDS010000001">
    <property type="protein sequence ID" value="MDP1026360.1"/>
    <property type="molecule type" value="Genomic_DNA"/>
</dbReference>
<keyword evidence="13" id="KW-0862">Zinc</keyword>
<keyword evidence="10 22" id="KW-0732">Signal</keyword>
<comment type="subunit">
    <text evidence="19">Homodimer. The monomeric form is inactive while the homodimer is active.</text>
</comment>
<dbReference type="Gene3D" id="3.50.30.30">
    <property type="match status" value="1"/>
</dbReference>
<protein>
    <recommendedName>
        <fullName evidence="5">Carboxypeptidase Q</fullName>
    </recommendedName>
    <alternativeName>
        <fullName evidence="20">Plasma glutamate carboxypeptidase</fullName>
    </alternativeName>
</protein>